<evidence type="ECO:0000313" key="2">
    <source>
        <dbReference type="EMBL" id="GAA2195542.1"/>
    </source>
</evidence>
<comment type="caution">
    <text evidence="2">The sequence shown here is derived from an EMBL/GenBank/DDBJ whole genome shotgun (WGS) entry which is preliminary data.</text>
</comment>
<name>A0ABP5N890_9ACTN</name>
<evidence type="ECO:0000256" key="1">
    <source>
        <dbReference type="SAM" id="MobiDB-lite"/>
    </source>
</evidence>
<reference evidence="3" key="1">
    <citation type="journal article" date="2019" name="Int. J. Syst. Evol. Microbiol.">
        <title>The Global Catalogue of Microorganisms (GCM) 10K type strain sequencing project: providing services to taxonomists for standard genome sequencing and annotation.</title>
        <authorList>
            <consortium name="The Broad Institute Genomics Platform"/>
            <consortium name="The Broad Institute Genome Sequencing Center for Infectious Disease"/>
            <person name="Wu L."/>
            <person name="Ma J."/>
        </authorList>
    </citation>
    <scope>NUCLEOTIDE SEQUENCE [LARGE SCALE GENOMIC DNA]</scope>
    <source>
        <strain evidence="3">JCM 14924</strain>
    </source>
</reference>
<dbReference type="Proteomes" id="UP001501391">
    <property type="component" value="Unassembled WGS sequence"/>
</dbReference>
<gene>
    <name evidence="2" type="ORF">GCM10009787_26090</name>
</gene>
<evidence type="ECO:0000313" key="3">
    <source>
        <dbReference type="Proteomes" id="UP001501391"/>
    </source>
</evidence>
<feature type="compositionally biased region" description="Low complexity" evidence="1">
    <location>
        <begin position="148"/>
        <end position="165"/>
    </location>
</feature>
<accession>A0ABP5N890</accession>
<keyword evidence="3" id="KW-1185">Reference proteome</keyword>
<organism evidence="2 3">
    <name type="scientific">Streptomyces bangladeshensis</name>
    <dbReference type="NCBI Taxonomy" id="295352"/>
    <lineage>
        <taxon>Bacteria</taxon>
        <taxon>Bacillati</taxon>
        <taxon>Actinomycetota</taxon>
        <taxon>Actinomycetes</taxon>
        <taxon>Kitasatosporales</taxon>
        <taxon>Streptomycetaceae</taxon>
        <taxon>Streptomyces</taxon>
    </lineage>
</organism>
<feature type="region of interest" description="Disordered" evidence="1">
    <location>
        <begin position="146"/>
        <end position="165"/>
    </location>
</feature>
<protein>
    <recommendedName>
        <fullName evidence="4">Lipoprotein</fullName>
    </recommendedName>
</protein>
<dbReference type="EMBL" id="BAAAOQ010000007">
    <property type="protein sequence ID" value="GAA2195542.1"/>
    <property type="molecule type" value="Genomic_DNA"/>
</dbReference>
<proteinExistence type="predicted"/>
<evidence type="ECO:0008006" key="4">
    <source>
        <dbReference type="Google" id="ProtNLM"/>
    </source>
</evidence>
<sequence>MRAGGTLPDMGLGKRIRRGQRAVAVAGLVGVVAGAAVACQPGGLGSATVAYTTDRTATAALERRNVDVRWLTCTGSHGGDRGGSSGPSPSDTTLVTVDCQGETGDGRKIAVAGVVTKAVDGACVRGDLAAEVDGKQVFRVSGLGDCSGTPGPTYRPPTGGQPRPTVTVTVTRTVWPVPGK</sequence>